<evidence type="ECO:0000256" key="4">
    <source>
        <dbReference type="ARBA" id="ARBA00022448"/>
    </source>
</evidence>
<dbReference type="GO" id="GO:0000407">
    <property type="term" value="C:phagophore assembly site"/>
    <property type="evidence" value="ECO:0007669"/>
    <property type="project" value="TreeGrafter"/>
</dbReference>
<dbReference type="EMBL" id="LJSK01000382">
    <property type="protein sequence ID" value="KPI83409.1"/>
    <property type="molecule type" value="Genomic_DNA"/>
</dbReference>
<dbReference type="GO" id="GO:0019778">
    <property type="term" value="F:Atg12 activating enzyme activity"/>
    <property type="evidence" value="ECO:0007669"/>
    <property type="project" value="TreeGrafter"/>
</dbReference>
<dbReference type="GO" id="GO:0000045">
    <property type="term" value="P:autophagosome assembly"/>
    <property type="evidence" value="ECO:0007669"/>
    <property type="project" value="TreeGrafter"/>
</dbReference>
<evidence type="ECO:0000259" key="11">
    <source>
        <dbReference type="Pfam" id="PF16420"/>
    </source>
</evidence>
<evidence type="ECO:0000313" key="13">
    <source>
        <dbReference type="Proteomes" id="UP000038009"/>
    </source>
</evidence>
<proteinExistence type="inferred from homology"/>
<keyword evidence="5" id="KW-0653">Protein transport</keyword>
<keyword evidence="4" id="KW-0813">Transport</keyword>
<dbReference type="Gene3D" id="3.40.50.720">
    <property type="entry name" value="NAD(P)-binding Rossmann-like Domain"/>
    <property type="match status" value="1"/>
</dbReference>
<dbReference type="Pfam" id="PF16420">
    <property type="entry name" value="ATG7_N"/>
    <property type="match status" value="1"/>
</dbReference>
<evidence type="ECO:0000256" key="1">
    <source>
        <dbReference type="ARBA" id="ARBA00010931"/>
    </source>
</evidence>
<dbReference type="GO" id="GO:0015031">
    <property type="term" value="P:protein transport"/>
    <property type="evidence" value="ECO:0007669"/>
    <property type="project" value="UniProtKB-KW"/>
</dbReference>
<evidence type="ECO:0000256" key="7">
    <source>
        <dbReference type="ARBA" id="ARBA00029897"/>
    </source>
</evidence>
<evidence type="ECO:0000256" key="9">
    <source>
        <dbReference type="ARBA" id="ARBA00032823"/>
    </source>
</evidence>
<dbReference type="InterPro" id="IPR000594">
    <property type="entry name" value="ThiF_NAD_FAD-bd"/>
</dbReference>
<dbReference type="Pfam" id="PF00899">
    <property type="entry name" value="ThiF"/>
    <property type="match status" value="1"/>
</dbReference>
<organism evidence="12 13">
    <name type="scientific">Leptomonas seymouri</name>
    <dbReference type="NCBI Taxonomy" id="5684"/>
    <lineage>
        <taxon>Eukaryota</taxon>
        <taxon>Discoba</taxon>
        <taxon>Euglenozoa</taxon>
        <taxon>Kinetoplastea</taxon>
        <taxon>Metakinetoplastina</taxon>
        <taxon>Trypanosomatida</taxon>
        <taxon>Trypanosomatidae</taxon>
        <taxon>Leishmaniinae</taxon>
        <taxon>Leptomonas</taxon>
    </lineage>
</organism>
<accession>A0A0N0P2V7</accession>
<protein>
    <recommendedName>
        <fullName evidence="2">Ubiquitin-like modifier-activating enzyme ATG7</fullName>
    </recommendedName>
    <alternativeName>
        <fullName evidence="7 9">ATG12-activating enzyme E1 ATG7</fullName>
    </alternativeName>
    <alternativeName>
        <fullName evidence="8">Autophagy-related protein 7</fullName>
    </alternativeName>
    <alternativeName>
        <fullName evidence="3">Ubiquitin-like modifier-activating enzyme atg7</fullName>
    </alternativeName>
</protein>
<dbReference type="OMA" id="LLMWGVR"/>
<comment type="caution">
    <text evidence="12">The sequence shown here is derived from an EMBL/GenBank/DDBJ whole genome shotgun (WGS) entry which is preliminary data.</text>
</comment>
<dbReference type="VEuPathDB" id="TriTrypDB:Lsey_0382_0060"/>
<evidence type="ECO:0000256" key="5">
    <source>
        <dbReference type="ARBA" id="ARBA00022927"/>
    </source>
</evidence>
<dbReference type="InterPro" id="IPR035985">
    <property type="entry name" value="Ubiquitin-activating_enz"/>
</dbReference>
<evidence type="ECO:0000256" key="6">
    <source>
        <dbReference type="ARBA" id="ARBA00023006"/>
    </source>
</evidence>
<dbReference type="AlphaFoldDB" id="A0A0N0P2V7"/>
<keyword evidence="13" id="KW-1185">Reference proteome</keyword>
<name>A0A0N0P2V7_LEPSE</name>
<dbReference type="InterPro" id="IPR042522">
    <property type="entry name" value="Atg7_N_1"/>
</dbReference>
<feature type="domain" description="THIF-type NAD/FAD binding fold" evidence="10">
    <location>
        <begin position="375"/>
        <end position="616"/>
    </location>
</feature>
<dbReference type="FunFam" id="3.40.50.720:FF:000243">
    <property type="entry name" value="Ubiquitin-like modifier-activating enzyme ATG7"/>
    <property type="match status" value="1"/>
</dbReference>
<comment type="similarity">
    <text evidence="1">Belongs to the ATG7 family.</text>
</comment>
<sequence>MNTTEELQHLTFSDYQLSVDVGFWEELRRLKLVKWKLEEPFATLHGCIRTSVSKRVLLTATNVVHLSSAAFEDSPPEHAAMNASAEVVSVRMWGKVKNYNFPEGLYSLDSRNALLSFAAEYILKPALADHLAVEEEEESWSQLPFCMLSMYTYIDAKSYRFYHKEAFPSVALDGPILIKTPAGESVDPFPFSLSAAQAIYDHGVERLRSYPERGCNPFLSVCAPNALPVFKALSPRTLGSAGDDAENIMLCFFDFSDAAKALCLSARNIITCVRLALPSLTSLRVFALRPGGPEKSVFLQLAFDAADQATVAALKSCLAGAASDEVRSINWKEQFPSLKVSGWRKKKAEGLDLGTFINPVQRADSDSRFNLELMKWRVLPSLELTRLASCRALLLGTGTLGCNLARNLLMWGVRHITLVDRGHVSFSNLARQSLFTFEDAKQNKSKVDAAAEALRNIIPSVVVQPVPLTIHMPGHRVDEGKLDEVLREVHQLEELIASSDVVFLLTDSREARWMPTIIAATCGTPVVNVALGFDTYVVMRHGVPSAANSRSNAVGNTTTTTAAPAALGCYFCSDVVAPTDSLSFRALDEQCTVTRPAVSSIASAIAAELVAEVYQHPDGFCCPAYRESASSNTGAGTCRLGVIPQQIRGSVFSHSMHHLCGERNPFCTACSDKMLDAYQAGGAEFLLRCVNTPLHIEAVCGVKELKESWEADVKEMCWSSDDEWVNS</sequence>
<dbReference type="InterPro" id="IPR042523">
    <property type="entry name" value="Atg7_N_2"/>
</dbReference>
<evidence type="ECO:0000256" key="8">
    <source>
        <dbReference type="ARBA" id="ARBA00030242"/>
    </source>
</evidence>
<evidence type="ECO:0000256" key="3">
    <source>
        <dbReference type="ARBA" id="ARBA00018730"/>
    </source>
</evidence>
<evidence type="ECO:0000256" key="2">
    <source>
        <dbReference type="ARBA" id="ARBA00017647"/>
    </source>
</evidence>
<dbReference type="GO" id="GO:0019779">
    <property type="term" value="F:Atg8 activating enzyme activity"/>
    <property type="evidence" value="ECO:0007669"/>
    <property type="project" value="TreeGrafter"/>
</dbReference>
<dbReference type="GO" id="GO:0032446">
    <property type="term" value="P:protein modification by small protein conjugation"/>
    <property type="evidence" value="ECO:0007669"/>
    <property type="project" value="TreeGrafter"/>
</dbReference>
<dbReference type="SUPFAM" id="SSF69572">
    <property type="entry name" value="Activating enzymes of the ubiquitin-like proteins"/>
    <property type="match status" value="1"/>
</dbReference>
<dbReference type="Proteomes" id="UP000038009">
    <property type="component" value="Unassembled WGS sequence"/>
</dbReference>
<feature type="domain" description="Ubiquitin-like modifier-activating enzyme Atg7 N-terminal" evidence="11">
    <location>
        <begin position="10"/>
        <end position="349"/>
    </location>
</feature>
<dbReference type="InterPro" id="IPR045886">
    <property type="entry name" value="ThiF/MoeB/HesA"/>
</dbReference>
<keyword evidence="6" id="KW-0072">Autophagy</keyword>
<dbReference type="Gene3D" id="3.40.140.100">
    <property type="entry name" value="Ubiquitin-like modifier-activating enzyme ATG7 C-terminal domain"/>
    <property type="match status" value="1"/>
</dbReference>
<dbReference type="GO" id="GO:0006995">
    <property type="term" value="P:cellular response to nitrogen starvation"/>
    <property type="evidence" value="ECO:0007669"/>
    <property type="project" value="TreeGrafter"/>
</dbReference>
<dbReference type="GO" id="GO:0000422">
    <property type="term" value="P:autophagy of mitochondrion"/>
    <property type="evidence" value="ECO:0007669"/>
    <property type="project" value="TreeGrafter"/>
</dbReference>
<dbReference type="OrthoDB" id="338614at2759"/>
<evidence type="ECO:0000313" key="12">
    <source>
        <dbReference type="EMBL" id="KPI83409.1"/>
    </source>
</evidence>
<dbReference type="InterPro" id="IPR032197">
    <property type="entry name" value="Atg7_N"/>
</dbReference>
<dbReference type="GO" id="GO:0034727">
    <property type="term" value="P:piecemeal microautophagy of the nucleus"/>
    <property type="evidence" value="ECO:0007669"/>
    <property type="project" value="TreeGrafter"/>
</dbReference>
<dbReference type="PANTHER" id="PTHR10953">
    <property type="entry name" value="UBIQUITIN-ACTIVATING ENZYME E1"/>
    <property type="match status" value="1"/>
</dbReference>
<dbReference type="PANTHER" id="PTHR10953:SF3">
    <property type="entry name" value="UBIQUITIN-LIKE MODIFIER-ACTIVATING ENZYME ATG7"/>
    <property type="match status" value="1"/>
</dbReference>
<evidence type="ECO:0000259" key="10">
    <source>
        <dbReference type="Pfam" id="PF00899"/>
    </source>
</evidence>
<dbReference type="Gene3D" id="3.40.140.70">
    <property type="entry name" value="Ubiquitin-like modifier-activating enzyme ATG7 N-terminal domain"/>
    <property type="match status" value="1"/>
</dbReference>
<gene>
    <name evidence="12" type="ORF">ABL78_7560</name>
</gene>
<reference evidence="12 13" key="1">
    <citation type="journal article" date="2015" name="PLoS Pathog.">
        <title>Leptomonas seymouri: Adaptations to the Dixenous Life Cycle Analyzed by Genome Sequencing, Transcriptome Profiling and Co-infection with Leishmania donovani.</title>
        <authorList>
            <person name="Kraeva N."/>
            <person name="Butenko A."/>
            <person name="Hlavacova J."/>
            <person name="Kostygov A."/>
            <person name="Myskova J."/>
            <person name="Grybchuk D."/>
            <person name="Lestinova T."/>
            <person name="Votypka J."/>
            <person name="Volf P."/>
            <person name="Opperdoes F."/>
            <person name="Flegontov P."/>
            <person name="Lukes J."/>
            <person name="Yurchenko V."/>
        </authorList>
    </citation>
    <scope>NUCLEOTIDE SEQUENCE [LARGE SCALE GENOMIC DNA]</scope>
    <source>
        <strain evidence="12 13">ATCC 30220</strain>
    </source>
</reference>